<feature type="transmembrane region" description="Helical" evidence="1">
    <location>
        <begin position="738"/>
        <end position="760"/>
    </location>
</feature>
<feature type="domain" description="DUF2207" evidence="3">
    <location>
        <begin position="284"/>
        <end position="476"/>
    </location>
</feature>
<evidence type="ECO:0000313" key="5">
    <source>
        <dbReference type="EMBL" id="EHM12936.1"/>
    </source>
</evidence>
<feature type="domain" description="DUF2207" evidence="3">
    <location>
        <begin position="27"/>
        <end position="199"/>
    </location>
</feature>
<feature type="transmembrane region" description="Helical" evidence="1">
    <location>
        <begin position="671"/>
        <end position="692"/>
    </location>
</feature>
<feature type="transmembrane region" description="Helical" evidence="1">
    <location>
        <begin position="496"/>
        <end position="515"/>
    </location>
</feature>
<organism evidence="5 6">
    <name type="scientific">Jonquetella anthropi DSM 22815</name>
    <dbReference type="NCBI Taxonomy" id="885272"/>
    <lineage>
        <taxon>Bacteria</taxon>
        <taxon>Thermotogati</taxon>
        <taxon>Synergistota</taxon>
        <taxon>Synergistia</taxon>
        <taxon>Synergistales</taxon>
        <taxon>Dethiosulfovibrionaceae</taxon>
        <taxon>Jonquetella</taxon>
    </lineage>
</organism>
<dbReference type="InterPro" id="IPR018702">
    <property type="entry name" value="DUF2207"/>
</dbReference>
<evidence type="ECO:0000259" key="4">
    <source>
        <dbReference type="Pfam" id="PF20990"/>
    </source>
</evidence>
<keyword evidence="1" id="KW-0812">Transmembrane</keyword>
<accession>H0UJS7</accession>
<evidence type="ECO:0000256" key="2">
    <source>
        <dbReference type="SAM" id="SignalP"/>
    </source>
</evidence>
<keyword evidence="1" id="KW-1133">Transmembrane helix</keyword>
<feature type="transmembrane region" description="Helical" evidence="1">
    <location>
        <begin position="713"/>
        <end position="732"/>
    </location>
</feature>
<reference evidence="5 6" key="1">
    <citation type="submission" date="2011-11" db="EMBL/GenBank/DDBJ databases">
        <title>The Noncontiguous Finished genome of Jonquetella anthropi DSM 22815.</title>
        <authorList>
            <consortium name="US DOE Joint Genome Institute (JGI-PGF)"/>
            <person name="Lucas S."/>
            <person name="Copeland A."/>
            <person name="Lapidus A."/>
            <person name="Glavina del Rio T."/>
            <person name="Dalin E."/>
            <person name="Tice H."/>
            <person name="Bruce D."/>
            <person name="Goodwin L."/>
            <person name="Pitluck S."/>
            <person name="Peters L."/>
            <person name="Mikhailova N."/>
            <person name="Held B."/>
            <person name="Kyrpides N."/>
            <person name="Mavromatis K."/>
            <person name="Ivanova N."/>
            <person name="Markowitz V."/>
            <person name="Cheng J.-F."/>
            <person name="Hugenholtz P."/>
            <person name="Woyke T."/>
            <person name="Wu D."/>
            <person name="Gronow S."/>
            <person name="Wellnitz S."/>
            <person name="Brambilla E."/>
            <person name="Klenk H.-P."/>
            <person name="Eisen J.A."/>
        </authorList>
    </citation>
    <scope>NUCLEOTIDE SEQUENCE [LARGE SCALE GENOMIC DNA]</scope>
    <source>
        <strain evidence="5 6">DSM 22815</strain>
    </source>
</reference>
<feature type="domain" description="Predicted membrane protein YciQ-like C-terminal" evidence="4">
    <location>
        <begin position="713"/>
        <end position="821"/>
    </location>
</feature>
<proteinExistence type="predicted"/>
<evidence type="ECO:0000256" key="1">
    <source>
        <dbReference type="SAM" id="Phobius"/>
    </source>
</evidence>
<feature type="signal peptide" evidence="2">
    <location>
        <begin position="1"/>
        <end position="24"/>
    </location>
</feature>
<dbReference type="EMBL" id="CM001376">
    <property type="protein sequence ID" value="EHM12936.1"/>
    <property type="molecule type" value="Genomic_DNA"/>
</dbReference>
<dbReference type="RefSeq" id="WP_008522692.1">
    <property type="nucleotide sequence ID" value="NZ_CM001376.1"/>
</dbReference>
<dbReference type="Pfam" id="PF09972">
    <property type="entry name" value="DUF2207"/>
    <property type="match status" value="2"/>
</dbReference>
<keyword evidence="6" id="KW-1185">Reference proteome</keyword>
<dbReference type="STRING" id="885272.JonanDRAFT_0532"/>
<gene>
    <name evidence="5" type="ORF">JonanDRAFT_0532</name>
</gene>
<evidence type="ECO:0000313" key="6">
    <source>
        <dbReference type="Proteomes" id="UP000003806"/>
    </source>
</evidence>
<name>H0UJS7_9BACT</name>
<protein>
    <submittedName>
        <fullName evidence="5">Putative membrane protein (DUF2207)</fullName>
    </submittedName>
</protein>
<keyword evidence="2" id="KW-0732">Signal</keyword>
<feature type="chain" id="PRO_5003540850" evidence="2">
    <location>
        <begin position="25"/>
        <end position="906"/>
    </location>
</feature>
<dbReference type="AlphaFoldDB" id="H0UJS7"/>
<feature type="domain" description="Predicted membrane protein YciQ-like C-terminal" evidence="4">
    <location>
        <begin position="528"/>
        <end position="688"/>
    </location>
</feature>
<dbReference type="Pfam" id="PF20990">
    <property type="entry name" value="DUF2207_C"/>
    <property type="match status" value="2"/>
</dbReference>
<dbReference type="InterPro" id="IPR048389">
    <property type="entry name" value="YciQ-like_C"/>
</dbReference>
<dbReference type="Proteomes" id="UP000003806">
    <property type="component" value="Chromosome"/>
</dbReference>
<dbReference type="eggNOG" id="COG4907">
    <property type="taxonomic scope" value="Bacteria"/>
</dbReference>
<sequence>MKLTLRKILSVFVVLCTVAVGASAAVRISDYDATVRPQKDGWTEISERLTVTADAETEWALERTISRNRRDGLASVPSDLALASVTCGENLQKAKLTSVGEGSWRISTPPVKFGDEKKQVWTLRYRVAGAVFPHDGAERLSWNVTSNKWSVPIDRVSATVIMPDEQVHLLGFAAATGNAKERGKDFRSEQDGDRSVKFQTLSGLPAGDALALSVDMTPCVFARAGGAEETGPSAAELASHTAQEAQKPAMKVIQPAVATQSTNPAQHAQPTQPAKQVFSNSRDRIMDYDVTVQVDRDGISQVTEKIKVWVSGLDQIKRGIDRVIPTLRLAPDHTEFSSDLKMKSISLDGQPVPWKSKDGKDEVVLYRVGDPDKYLSRGEHTFKFVYLVKRQVVSFKGYDELYWNATGNYWKFPIEKARARLALPQGAIIEAADYWTGATKSKEKNASSQKVDDRTWTFETTRPLDVQEGLTVAVKFNQGVVINKETVFVRFGLNNMMILTGIISAFLALLAWFIFGRDPRPGVIIPLFHAPEGVSAAVAERLFCGRMEGHIVGTAILSLATKGQITIEGNKKDGYVLNEAGEDVKKKYQNRPLTGDEKDFLAKLDLPVTLRKNTSDSSVIYGAYQELALDTEVALSDCAEDNMLIRIGLVLLTFVLVGVGCWLASPGGTEWILAVFMYAFGCVFISGVACGIRRSCQIPGGWLRRLLKGGFRLLFISLFIGVVLSGLFGYIADVPEALRPGMTVLAVMPYIIVWAVGFLGRLTPEGRQLKDQLLGLKKYICLAEKERMKLIDPPDKTPEHFEELLPYALALGVEHQWAESFAEIFKKLQAENQWTPSWYEGEGLAFAASSFCSDISSSMSDVISSEVAREMRAAAASGSGGGFGGGGCGGGGCSGGGGGGGGGGGW</sequence>
<keyword evidence="1" id="KW-0472">Membrane</keyword>
<dbReference type="HOGENOM" id="CLU_015045_2_0_0"/>
<evidence type="ECO:0000259" key="3">
    <source>
        <dbReference type="Pfam" id="PF09972"/>
    </source>
</evidence>
<dbReference type="OrthoDB" id="9767603at2"/>
<feature type="transmembrane region" description="Helical" evidence="1">
    <location>
        <begin position="644"/>
        <end position="665"/>
    </location>
</feature>